<dbReference type="InterPro" id="IPR036258">
    <property type="entry name" value="Apyrase_sf"/>
</dbReference>
<feature type="binding site" evidence="6">
    <location>
        <position position="370"/>
    </location>
    <ligand>
        <name>Ca(2+)</name>
        <dbReference type="ChEBI" id="CHEBI:29108"/>
    </ligand>
</feature>
<evidence type="ECO:0000256" key="4">
    <source>
        <dbReference type="ARBA" id="ARBA00022837"/>
    </source>
</evidence>
<reference evidence="7" key="2">
    <citation type="submission" date="2019-06" db="EMBL/GenBank/DDBJ databases">
        <title>Genomics analysis of Aphanomyces spp. identifies a new class of oomycete effector associated with host adaptation.</title>
        <authorList>
            <person name="Gaulin E."/>
        </authorList>
    </citation>
    <scope>NUCLEOTIDE SEQUENCE</scope>
    <source>
        <strain evidence="7">CBS 578.67</strain>
    </source>
</reference>
<keyword evidence="9" id="KW-1185">Reference proteome</keyword>
<dbReference type="Gene3D" id="2.120.10.100">
    <property type="entry name" value="Apyrase"/>
    <property type="match status" value="1"/>
</dbReference>
<evidence type="ECO:0000256" key="6">
    <source>
        <dbReference type="PIRSR" id="PIRSR609283-1"/>
    </source>
</evidence>
<dbReference type="GO" id="GO:0030166">
    <property type="term" value="P:proteoglycan biosynthetic process"/>
    <property type="evidence" value="ECO:0007669"/>
    <property type="project" value="TreeGrafter"/>
</dbReference>
<dbReference type="GO" id="GO:0045134">
    <property type="term" value="F:UDP phosphatase activity"/>
    <property type="evidence" value="ECO:0007669"/>
    <property type="project" value="TreeGrafter"/>
</dbReference>
<name>A0A485KD44_9STRA</name>
<evidence type="ECO:0000313" key="8">
    <source>
        <dbReference type="EMBL" id="VFT82283.1"/>
    </source>
</evidence>
<sequence length="378" mass="42903">MNDQSRLRYGFLALLVFLVVMTFSSMNMSTLRSTPSFRASETAEPPRIDWDHIPNRFEIGFVADLDKASKISESKKPLYQSYFQKAVLTRTERKLGNSASSDQYDYSISFKDMATFTTTLNEAGRGFELSELAWFQGQLHSFDDRTGIVFRLDHFGMHDAADKMRAVPVAIAMEGDGSTTKGQKHEWATVKDGELYMGSIGKEFTTGTTIIHENNMWVAILARNGAIRHENWTDRFKKVREFLGCGYPGYVIHEAIEWSPVHRKWFILPRRVSKDEYDDMLDEKRGSNLMVIADEDFETLTVRQVGSIIAPERGFSSFKFVPGTQDSVIVALKSMESEELQAQAAYVTVFTVDGTILMPETPLPGAYKYEGVAFMHDY</sequence>
<reference evidence="8 9" key="1">
    <citation type="submission" date="2019-03" db="EMBL/GenBank/DDBJ databases">
        <authorList>
            <person name="Gaulin E."/>
            <person name="Dumas B."/>
        </authorList>
    </citation>
    <scope>NUCLEOTIDE SEQUENCE [LARGE SCALE GENOMIC DNA]</scope>
    <source>
        <strain evidence="8">CBS 568.67</strain>
    </source>
</reference>
<evidence type="ECO:0000313" key="9">
    <source>
        <dbReference type="Proteomes" id="UP000332933"/>
    </source>
</evidence>
<protein>
    <submittedName>
        <fullName evidence="8">Aste57867_5210 protein</fullName>
    </submittedName>
</protein>
<proteinExistence type="inferred from homology"/>
<feature type="binding site" evidence="6">
    <location>
        <position position="254"/>
    </location>
    <ligand>
        <name>Ca(2+)</name>
        <dbReference type="ChEBI" id="CHEBI:29108"/>
    </ligand>
</feature>
<comment type="cofactor">
    <cofactor evidence="1 6">
        <name>Ca(2+)</name>
        <dbReference type="ChEBI" id="CHEBI:29108"/>
    </cofactor>
</comment>
<dbReference type="EMBL" id="CAADRA010001579">
    <property type="protein sequence ID" value="VFT82283.1"/>
    <property type="molecule type" value="Genomic_DNA"/>
</dbReference>
<dbReference type="Proteomes" id="UP000332933">
    <property type="component" value="Unassembled WGS sequence"/>
</dbReference>
<dbReference type="GO" id="GO:0004382">
    <property type="term" value="F:GDP phosphatase activity"/>
    <property type="evidence" value="ECO:0007669"/>
    <property type="project" value="TreeGrafter"/>
</dbReference>
<dbReference type="EMBL" id="VJMH01001578">
    <property type="protein sequence ID" value="KAF0711516.1"/>
    <property type="molecule type" value="Genomic_DNA"/>
</dbReference>
<gene>
    <name evidence="8" type="primary">Aste57867_5210</name>
    <name evidence="7" type="ORF">As57867_005197</name>
    <name evidence="8" type="ORF">ASTE57867_5210</name>
</gene>
<evidence type="ECO:0000313" key="7">
    <source>
        <dbReference type="EMBL" id="KAF0711516.1"/>
    </source>
</evidence>
<evidence type="ECO:0000256" key="1">
    <source>
        <dbReference type="ARBA" id="ARBA00001913"/>
    </source>
</evidence>
<evidence type="ECO:0000256" key="2">
    <source>
        <dbReference type="ARBA" id="ARBA00022723"/>
    </source>
</evidence>
<evidence type="ECO:0000256" key="3">
    <source>
        <dbReference type="ARBA" id="ARBA00022801"/>
    </source>
</evidence>
<dbReference type="PANTHER" id="PTHR13023">
    <property type="entry name" value="APYRASE"/>
    <property type="match status" value="1"/>
</dbReference>
<feature type="binding site" evidence="6">
    <location>
        <position position="186"/>
    </location>
    <ligand>
        <name>Ca(2+)</name>
        <dbReference type="ChEBI" id="CHEBI:29108"/>
    </ligand>
</feature>
<dbReference type="OrthoDB" id="25028at2759"/>
<dbReference type="InterPro" id="IPR009283">
    <property type="entry name" value="Apyrase"/>
</dbReference>
<feature type="binding site" evidence="6">
    <location>
        <position position="131"/>
    </location>
    <ligand>
        <name>Ca(2+)</name>
        <dbReference type="ChEBI" id="CHEBI:29108"/>
    </ligand>
</feature>
<evidence type="ECO:0000256" key="5">
    <source>
        <dbReference type="ARBA" id="ARBA00025738"/>
    </source>
</evidence>
<dbReference type="SUPFAM" id="SSF101887">
    <property type="entry name" value="Apyrase"/>
    <property type="match status" value="1"/>
</dbReference>
<dbReference type="GO" id="GO:0005509">
    <property type="term" value="F:calcium ion binding"/>
    <property type="evidence" value="ECO:0007669"/>
    <property type="project" value="InterPro"/>
</dbReference>
<dbReference type="AlphaFoldDB" id="A0A485KD44"/>
<dbReference type="FunFam" id="2.120.10.100:FF:000001">
    <property type="entry name" value="Soluble calcium-activated nucleotidase 1"/>
    <property type="match status" value="1"/>
</dbReference>
<organism evidence="8 9">
    <name type="scientific">Aphanomyces stellatus</name>
    <dbReference type="NCBI Taxonomy" id="120398"/>
    <lineage>
        <taxon>Eukaryota</taxon>
        <taxon>Sar</taxon>
        <taxon>Stramenopiles</taxon>
        <taxon>Oomycota</taxon>
        <taxon>Saprolegniomycetes</taxon>
        <taxon>Saprolegniales</taxon>
        <taxon>Verrucalvaceae</taxon>
        <taxon>Aphanomyces</taxon>
    </lineage>
</organism>
<keyword evidence="2 6" id="KW-0479">Metal-binding</keyword>
<feature type="binding site" evidence="6">
    <location>
        <position position="130"/>
    </location>
    <ligand>
        <name>Ca(2+)</name>
        <dbReference type="ChEBI" id="CHEBI:29108"/>
    </ligand>
</feature>
<keyword evidence="3" id="KW-0378">Hydrolase</keyword>
<feature type="binding site" evidence="6">
    <location>
        <position position="316"/>
    </location>
    <ligand>
        <name>Ca(2+)</name>
        <dbReference type="ChEBI" id="CHEBI:29108"/>
    </ligand>
</feature>
<comment type="similarity">
    <text evidence="5">Belongs to the apyrase family.</text>
</comment>
<keyword evidence="4 6" id="KW-0106">Calcium</keyword>
<dbReference type="Pfam" id="PF06079">
    <property type="entry name" value="Apyrase"/>
    <property type="match status" value="1"/>
</dbReference>
<dbReference type="PANTHER" id="PTHR13023:SF3">
    <property type="entry name" value="SOLUBLE CALCIUM-ACTIVATED NUCLEOTIDASE 1"/>
    <property type="match status" value="1"/>
</dbReference>
<accession>A0A485KD44</accession>